<organism evidence="1 2">
    <name type="scientific">Pleuronectes platessa</name>
    <name type="common">European plaice</name>
    <dbReference type="NCBI Taxonomy" id="8262"/>
    <lineage>
        <taxon>Eukaryota</taxon>
        <taxon>Metazoa</taxon>
        <taxon>Chordata</taxon>
        <taxon>Craniata</taxon>
        <taxon>Vertebrata</taxon>
        <taxon>Euteleostomi</taxon>
        <taxon>Actinopterygii</taxon>
        <taxon>Neopterygii</taxon>
        <taxon>Teleostei</taxon>
        <taxon>Neoteleostei</taxon>
        <taxon>Acanthomorphata</taxon>
        <taxon>Carangaria</taxon>
        <taxon>Pleuronectiformes</taxon>
        <taxon>Pleuronectoidei</taxon>
        <taxon>Pleuronectidae</taxon>
        <taxon>Pleuronectes</taxon>
    </lineage>
</organism>
<dbReference type="AlphaFoldDB" id="A0A9N7UPS6"/>
<protein>
    <submittedName>
        <fullName evidence="1">Uncharacterized protein</fullName>
    </submittedName>
</protein>
<dbReference type="Proteomes" id="UP001153269">
    <property type="component" value="Unassembled WGS sequence"/>
</dbReference>
<proteinExistence type="predicted"/>
<dbReference type="EMBL" id="CADEAL010001898">
    <property type="protein sequence ID" value="CAB1436498.1"/>
    <property type="molecule type" value="Genomic_DNA"/>
</dbReference>
<comment type="caution">
    <text evidence="1">The sequence shown here is derived from an EMBL/GenBank/DDBJ whole genome shotgun (WGS) entry which is preliminary data.</text>
</comment>
<gene>
    <name evidence="1" type="ORF">PLEPLA_LOCUS24531</name>
</gene>
<name>A0A9N7UPS6_PLEPL</name>
<sequence length="113" mass="12326">MSKPVPPPVGPGVWMKEKAVERAAGVDVLSGVIQVSVRARKSSDCCVAKPEMKSALRVADWQFHRPPVTRCSPPPKTPTKDESSLTLKLTLQAISSPFKLYKLLAVTQCPADW</sequence>
<reference evidence="1" key="1">
    <citation type="submission" date="2020-03" db="EMBL/GenBank/DDBJ databases">
        <authorList>
            <person name="Weist P."/>
        </authorList>
    </citation>
    <scope>NUCLEOTIDE SEQUENCE</scope>
</reference>
<accession>A0A9N7UPS6</accession>
<evidence type="ECO:0000313" key="1">
    <source>
        <dbReference type="EMBL" id="CAB1436498.1"/>
    </source>
</evidence>
<keyword evidence="2" id="KW-1185">Reference proteome</keyword>
<evidence type="ECO:0000313" key="2">
    <source>
        <dbReference type="Proteomes" id="UP001153269"/>
    </source>
</evidence>